<evidence type="ECO:0008006" key="3">
    <source>
        <dbReference type="Google" id="ProtNLM"/>
    </source>
</evidence>
<gene>
    <name evidence="1" type="ORF">GCM10009117_23510</name>
</gene>
<accession>A0ABP3XZB5</accession>
<evidence type="ECO:0000313" key="1">
    <source>
        <dbReference type="EMBL" id="GAA0873204.1"/>
    </source>
</evidence>
<organism evidence="1 2">
    <name type="scientific">Gangjinia marincola</name>
    <dbReference type="NCBI Taxonomy" id="578463"/>
    <lineage>
        <taxon>Bacteria</taxon>
        <taxon>Pseudomonadati</taxon>
        <taxon>Bacteroidota</taxon>
        <taxon>Flavobacteriia</taxon>
        <taxon>Flavobacteriales</taxon>
        <taxon>Flavobacteriaceae</taxon>
        <taxon>Gangjinia</taxon>
    </lineage>
</organism>
<dbReference type="Proteomes" id="UP001500507">
    <property type="component" value="Unassembled WGS sequence"/>
</dbReference>
<reference evidence="2" key="1">
    <citation type="journal article" date="2019" name="Int. J. Syst. Evol. Microbiol.">
        <title>The Global Catalogue of Microorganisms (GCM) 10K type strain sequencing project: providing services to taxonomists for standard genome sequencing and annotation.</title>
        <authorList>
            <consortium name="The Broad Institute Genomics Platform"/>
            <consortium name="The Broad Institute Genome Sequencing Center for Infectious Disease"/>
            <person name="Wu L."/>
            <person name="Ma J."/>
        </authorList>
    </citation>
    <scope>NUCLEOTIDE SEQUENCE [LARGE SCALE GENOMIC DNA]</scope>
    <source>
        <strain evidence="2">JCM 16082</strain>
    </source>
</reference>
<dbReference type="Pfam" id="PF20420">
    <property type="entry name" value="DUF6702"/>
    <property type="match status" value="1"/>
</dbReference>
<protein>
    <recommendedName>
        <fullName evidence="3">Peptidase E</fullName>
    </recommendedName>
</protein>
<keyword evidence="2" id="KW-1185">Reference proteome</keyword>
<dbReference type="EMBL" id="BAAAFG010000016">
    <property type="protein sequence ID" value="GAA0873204.1"/>
    <property type="molecule type" value="Genomic_DNA"/>
</dbReference>
<proteinExistence type="predicted"/>
<dbReference type="InterPro" id="IPR046525">
    <property type="entry name" value="DUF6702"/>
</dbReference>
<name>A0ABP3XZB5_9FLAO</name>
<sequence>MLSKITLLKKTLLPVFFLFIVSSFTAHKFYVSLTEIEYVEEKKMLQIISKVFLDDIEAVLGQRYEEEVSFTKDETSNASAERLLVRYYTQKLQLKVDDKDVTLNYIGSEIEADQLVVYLEVNKVNPFSAIRITNHVLMDLFEDQQNIVHVTARGTTKSMMAVQERESQLLKFR</sequence>
<evidence type="ECO:0000313" key="2">
    <source>
        <dbReference type="Proteomes" id="UP001500507"/>
    </source>
</evidence>
<comment type="caution">
    <text evidence="1">The sequence shown here is derived from an EMBL/GenBank/DDBJ whole genome shotgun (WGS) entry which is preliminary data.</text>
</comment>